<evidence type="ECO:0000259" key="1">
    <source>
        <dbReference type="PROSITE" id="PS50902"/>
    </source>
</evidence>
<dbReference type="InterPro" id="IPR008254">
    <property type="entry name" value="Flavodoxin/NO_synth"/>
</dbReference>
<dbReference type="Proteomes" id="UP000004705">
    <property type="component" value="Chromosome"/>
</dbReference>
<reference evidence="2 3" key="1">
    <citation type="journal article" date="2012" name="Stand. Genomic Sci.">
        <title>Genome sequence of the soil bacterium Saccharomonospora azurea type strain (NA-128(T)).</title>
        <authorList>
            <person name="Klenk H.P."/>
            <person name="Held B."/>
            <person name="Lucas S."/>
            <person name="Lapidus A."/>
            <person name="Copeland A."/>
            <person name="Hammon N."/>
            <person name="Pitluck S."/>
            <person name="Goodwin L.A."/>
            <person name="Han C."/>
            <person name="Tapia R."/>
            <person name="Brambilla E.M."/>
            <person name="Potter G."/>
            <person name="Land M."/>
            <person name="Ivanova N."/>
            <person name="Rohde M."/>
            <person name="Goker M."/>
            <person name="Detter J.C."/>
            <person name="Kyrpides N.C."/>
            <person name="Woyke T."/>
        </authorList>
    </citation>
    <scope>NUCLEOTIDE SEQUENCE [LARGE SCALE GENOMIC DNA]</scope>
    <source>
        <strain evidence="2 3">NA-128</strain>
    </source>
</reference>
<dbReference type="PROSITE" id="PS50902">
    <property type="entry name" value="FLAVODOXIN_LIKE"/>
    <property type="match status" value="1"/>
</dbReference>
<organism evidence="2 3">
    <name type="scientific">Saccharomonospora azurea NA-128</name>
    <dbReference type="NCBI Taxonomy" id="882081"/>
    <lineage>
        <taxon>Bacteria</taxon>
        <taxon>Bacillati</taxon>
        <taxon>Actinomycetota</taxon>
        <taxon>Actinomycetes</taxon>
        <taxon>Pseudonocardiales</taxon>
        <taxon>Pseudonocardiaceae</taxon>
        <taxon>Saccharomonospora</taxon>
    </lineage>
</organism>
<protein>
    <submittedName>
        <fullName evidence="2">Flavodoxin</fullName>
    </submittedName>
</protein>
<proteinExistence type="predicted"/>
<dbReference type="InterPro" id="IPR029039">
    <property type="entry name" value="Flavoprotein-like_sf"/>
</dbReference>
<keyword evidence="3" id="KW-1185">Reference proteome</keyword>
<dbReference type="OrthoDB" id="3253043at2"/>
<sequence length="170" mass="18203">MRSLVVYESMFGNTRAVAEAIAEGLRGDVGVVEVGAAPDELASDIDLLVLGAPTHAFGMSRAATREDAAQRALAANTALVSRHDGMREWVERVRVPSHVRLAVFDTKIAKPRLPGSAAKGVAKRLRGAPVELVAAVQHFLVVDTLGPLADGEFDRAREWGTTLSERVPVR</sequence>
<dbReference type="PROSITE" id="PS00201">
    <property type="entry name" value="FLAVODOXIN"/>
    <property type="match status" value="1"/>
</dbReference>
<accession>H8G636</accession>
<dbReference type="Gene3D" id="3.40.50.360">
    <property type="match status" value="1"/>
</dbReference>
<name>H8G636_9PSEU</name>
<evidence type="ECO:0000313" key="3">
    <source>
        <dbReference type="Proteomes" id="UP000004705"/>
    </source>
</evidence>
<dbReference type="Pfam" id="PF12724">
    <property type="entry name" value="Flavodoxin_5"/>
    <property type="match status" value="1"/>
</dbReference>
<dbReference type="GO" id="GO:0009055">
    <property type="term" value="F:electron transfer activity"/>
    <property type="evidence" value="ECO:0007669"/>
    <property type="project" value="InterPro"/>
</dbReference>
<feature type="domain" description="Flavodoxin-like" evidence="1">
    <location>
        <begin position="3"/>
        <end position="164"/>
    </location>
</feature>
<evidence type="ECO:0000313" key="2">
    <source>
        <dbReference type="EMBL" id="EHY87196.1"/>
    </source>
</evidence>
<dbReference type="AlphaFoldDB" id="H8G636"/>
<gene>
    <name evidence="2" type="ORF">SacazDRAFT_00209</name>
</gene>
<dbReference type="SUPFAM" id="SSF52218">
    <property type="entry name" value="Flavoproteins"/>
    <property type="match status" value="1"/>
</dbReference>
<dbReference type="GO" id="GO:0010181">
    <property type="term" value="F:FMN binding"/>
    <property type="evidence" value="ECO:0007669"/>
    <property type="project" value="InterPro"/>
</dbReference>
<dbReference type="InterPro" id="IPR001226">
    <property type="entry name" value="Flavodoxin_CS"/>
</dbReference>
<dbReference type="RefSeq" id="WP_005437817.1">
    <property type="nucleotide sequence ID" value="NZ_CM001466.1"/>
</dbReference>
<dbReference type="HOGENOM" id="CLU_132523_0_0_11"/>
<dbReference type="InterPro" id="IPR026816">
    <property type="entry name" value="Flavodoxin_dom"/>
</dbReference>
<dbReference type="EMBL" id="CM001466">
    <property type="protein sequence ID" value="EHY87196.1"/>
    <property type="molecule type" value="Genomic_DNA"/>
</dbReference>